<dbReference type="OrthoDB" id="3223806at2759"/>
<gene>
    <name evidence="3" type="ORF">CDL12_05848</name>
</gene>
<comment type="caution">
    <text evidence="3">The sequence shown here is derived from an EMBL/GenBank/DDBJ whole genome shotgun (WGS) entry which is preliminary data.</text>
</comment>
<dbReference type="InterPro" id="IPR011600">
    <property type="entry name" value="Pept_C14_caspase"/>
</dbReference>
<dbReference type="GO" id="GO:0005737">
    <property type="term" value="C:cytoplasm"/>
    <property type="evidence" value="ECO:0007669"/>
    <property type="project" value="TreeGrafter"/>
</dbReference>
<dbReference type="Pfam" id="PF00656">
    <property type="entry name" value="Peptidase_C14"/>
    <property type="match status" value="1"/>
</dbReference>
<reference evidence="4" key="1">
    <citation type="journal article" date="2018" name="Gigascience">
        <title>Genome assembly of the Pink Ipe (Handroanthus impetiginosus, Bignoniaceae), a highly valued, ecologically keystone Neotropical timber forest tree.</title>
        <authorList>
            <person name="Silva-Junior O.B."/>
            <person name="Grattapaglia D."/>
            <person name="Novaes E."/>
            <person name="Collevatti R.G."/>
        </authorList>
    </citation>
    <scope>NUCLEOTIDE SEQUENCE [LARGE SCALE GENOMIC DNA]</scope>
    <source>
        <strain evidence="4">cv. UFG-1</strain>
    </source>
</reference>
<evidence type="ECO:0000259" key="2">
    <source>
        <dbReference type="Pfam" id="PF00656"/>
    </source>
</evidence>
<dbReference type="PANTHER" id="PTHR48104">
    <property type="entry name" value="METACASPASE-4"/>
    <property type="match status" value="1"/>
</dbReference>
<dbReference type="GO" id="GO:0004197">
    <property type="term" value="F:cysteine-type endopeptidase activity"/>
    <property type="evidence" value="ECO:0007669"/>
    <property type="project" value="InterPro"/>
</dbReference>
<proteinExistence type="inferred from homology"/>
<keyword evidence="4" id="KW-1185">Reference proteome</keyword>
<dbReference type="EMBL" id="NKXS01000942">
    <property type="protein sequence ID" value="PIN21451.1"/>
    <property type="molecule type" value="Genomic_DNA"/>
</dbReference>
<dbReference type="Gene3D" id="3.40.50.12660">
    <property type="match status" value="1"/>
</dbReference>
<evidence type="ECO:0000313" key="3">
    <source>
        <dbReference type="EMBL" id="PIN21451.1"/>
    </source>
</evidence>
<dbReference type="PANTHER" id="PTHR48104:SF17">
    <property type="entry name" value="METACASPASE-3"/>
    <property type="match status" value="1"/>
</dbReference>
<organism evidence="3 4">
    <name type="scientific">Handroanthus impetiginosus</name>
    <dbReference type="NCBI Taxonomy" id="429701"/>
    <lineage>
        <taxon>Eukaryota</taxon>
        <taxon>Viridiplantae</taxon>
        <taxon>Streptophyta</taxon>
        <taxon>Embryophyta</taxon>
        <taxon>Tracheophyta</taxon>
        <taxon>Spermatophyta</taxon>
        <taxon>Magnoliopsida</taxon>
        <taxon>eudicotyledons</taxon>
        <taxon>Gunneridae</taxon>
        <taxon>Pentapetalae</taxon>
        <taxon>asterids</taxon>
        <taxon>lamiids</taxon>
        <taxon>Lamiales</taxon>
        <taxon>Bignoniaceae</taxon>
        <taxon>Crescentiina</taxon>
        <taxon>Tabebuia alliance</taxon>
        <taxon>Handroanthus</taxon>
    </lineage>
</organism>
<dbReference type="Proteomes" id="UP000231279">
    <property type="component" value="Unassembled WGS sequence"/>
</dbReference>
<comment type="similarity">
    <text evidence="1">Belongs to the peptidase C14B family.</text>
</comment>
<sequence>MASRRVYCRWCGKQTIVPLQAQTLRCPACNGLTPLQINRTFQPNGNINHNQADFRRPSQPTVAGGVYQSQPPVCVPAAQGPKRALLCGITYKGDDTTCPGSINNVMLMKKLLVEQFRFPTSSILVLTEGGDPSRIPTKMNIRAALRWLVQGCQPGDSLVFHYSGRGSQVKDRDGDEIDGYDEFLLPVDYETEGGILDDELNATIVRPLPRGAVLHSIIDSCYSGTLLDLPNVCRIKRQGYFRWEDHRVPSAYRGTSGGFAVSISACGDHENPEDAMAFTGDALGALTYSFVQTLEQKPGLTYGHLHLAICEKMHVAIGSNAPPSLQVPQLSSSHKFDIHSVPFTL</sequence>
<name>A0A2G9HVA7_9LAMI</name>
<dbReference type="AlphaFoldDB" id="A0A2G9HVA7"/>
<protein>
    <submittedName>
        <fullName evidence="3">Metacaspase involved in regulation of apoptosis</fullName>
    </submittedName>
</protein>
<accession>A0A2G9HVA7</accession>
<dbReference type="GO" id="GO:0006508">
    <property type="term" value="P:proteolysis"/>
    <property type="evidence" value="ECO:0007669"/>
    <property type="project" value="InterPro"/>
</dbReference>
<dbReference type="InterPro" id="IPR050452">
    <property type="entry name" value="Metacaspase"/>
</dbReference>
<evidence type="ECO:0000313" key="4">
    <source>
        <dbReference type="Proteomes" id="UP000231279"/>
    </source>
</evidence>
<evidence type="ECO:0000256" key="1">
    <source>
        <dbReference type="ARBA" id="ARBA00009005"/>
    </source>
</evidence>
<feature type="domain" description="Peptidase C14 caspase" evidence="2">
    <location>
        <begin position="82"/>
        <end position="333"/>
    </location>
</feature>